<dbReference type="Gene3D" id="3.40.50.1820">
    <property type="entry name" value="alpha/beta hydrolase"/>
    <property type="match status" value="1"/>
</dbReference>
<dbReference type="SUPFAM" id="SSF53474">
    <property type="entry name" value="alpha/beta-Hydrolases"/>
    <property type="match status" value="1"/>
</dbReference>
<name>A0A5S9Q1K3_9GAMM</name>
<dbReference type="Pfam" id="PF12146">
    <property type="entry name" value="Hydrolase_4"/>
    <property type="match status" value="1"/>
</dbReference>
<evidence type="ECO:0000313" key="3">
    <source>
        <dbReference type="EMBL" id="CAA0110734.1"/>
    </source>
</evidence>
<dbReference type="RefSeq" id="WP_159268947.1">
    <property type="nucleotide sequence ID" value="NZ_CACSIK010000001.1"/>
</dbReference>
<dbReference type="Proteomes" id="UP000435877">
    <property type="component" value="Unassembled WGS sequence"/>
</dbReference>
<evidence type="ECO:0000259" key="1">
    <source>
        <dbReference type="Pfam" id="PF12146"/>
    </source>
</evidence>
<evidence type="ECO:0000313" key="4">
    <source>
        <dbReference type="Proteomes" id="UP000435877"/>
    </source>
</evidence>
<dbReference type="OrthoDB" id="9806902at2"/>
<dbReference type="InterPro" id="IPR022742">
    <property type="entry name" value="Hydrolase_4"/>
</dbReference>
<dbReference type="EMBL" id="CACSIM010000004">
    <property type="protein sequence ID" value="CAA0110734.1"/>
    <property type="molecule type" value="Genomic_DNA"/>
</dbReference>
<dbReference type="AlphaFoldDB" id="A0A5S9Q1K3"/>
<protein>
    <submittedName>
        <fullName evidence="3">2-succinyl-6-hydroxy-2,4-cyclohexadiene-1-carboxy late synthase</fullName>
        <ecNumber evidence="3">4.2.99.20</ecNumber>
    </submittedName>
</protein>
<feature type="domain" description="Serine aminopeptidase S33" evidence="1">
    <location>
        <begin position="22"/>
        <end position="256"/>
    </location>
</feature>
<proteinExistence type="predicted"/>
<evidence type="ECO:0000313" key="5">
    <source>
        <dbReference type="Proteomes" id="UP000439591"/>
    </source>
</evidence>
<organism evidence="3 5">
    <name type="scientific">Zhongshania aliphaticivorans</name>
    <dbReference type="NCBI Taxonomy" id="1470434"/>
    <lineage>
        <taxon>Bacteria</taxon>
        <taxon>Pseudomonadati</taxon>
        <taxon>Pseudomonadota</taxon>
        <taxon>Gammaproteobacteria</taxon>
        <taxon>Cellvibrionales</taxon>
        <taxon>Spongiibacteraceae</taxon>
        <taxon>Zhongshania</taxon>
    </lineage>
</organism>
<keyword evidence="3" id="KW-0456">Lyase</keyword>
<dbReference type="EC" id="4.2.99.20" evidence="3"/>
<accession>A0A5S9Q1K3</accession>
<reference evidence="4 5" key="1">
    <citation type="submission" date="2019-11" db="EMBL/GenBank/DDBJ databases">
        <authorList>
            <person name="Holert J."/>
        </authorList>
    </citation>
    <scope>NUCLEOTIDE SEQUENCE [LARGE SCALE GENOMIC DNA]</scope>
    <source>
        <strain evidence="3">BC3_2A</strain>
        <strain evidence="2">SB11_1A</strain>
    </source>
</reference>
<dbReference type="PANTHER" id="PTHR11614">
    <property type="entry name" value="PHOSPHOLIPASE-RELATED"/>
    <property type="match status" value="1"/>
</dbReference>
<evidence type="ECO:0000313" key="2">
    <source>
        <dbReference type="EMBL" id="CAA0093016.1"/>
    </source>
</evidence>
<dbReference type="InterPro" id="IPR029058">
    <property type="entry name" value="AB_hydrolase_fold"/>
</dbReference>
<keyword evidence="4" id="KW-1185">Reference proteome</keyword>
<gene>
    <name evidence="3" type="primary">menH_1</name>
    <name evidence="2" type="synonym">menH_2</name>
    <name evidence="2" type="ORF">IHBHHGIJ_02404</name>
    <name evidence="3" type="ORF">KFEGEMFD_02591</name>
</gene>
<dbReference type="GO" id="GO:0070205">
    <property type="term" value="F:2-succinyl-6-hydroxy-2,4-cyclohexadiene-1-carboxylate synthase activity"/>
    <property type="evidence" value="ECO:0007669"/>
    <property type="project" value="UniProtKB-EC"/>
</dbReference>
<dbReference type="EMBL" id="CACSIK010000001">
    <property type="protein sequence ID" value="CAA0093016.1"/>
    <property type="molecule type" value="Genomic_DNA"/>
</dbReference>
<dbReference type="InterPro" id="IPR051044">
    <property type="entry name" value="MAG_DAG_Lipase"/>
</dbReference>
<sequence>MKTESHIVNDLHATRYTPEDQEAKYALVISHGLGGHGGIYNAFCAHHAAKGVEIWSFDAPGHGLSTSTRPRGQFTMEEWAQGTRDFAAHVKAKTGLPVFALGSSLGVSAAISAIDSPDLSGVICMGSVAVPGSPTIKAMTEAWRSEPVQELLTQFGRALRLDLPLFFDFDEDYGFKGAYEAKKQDPLNTWSYDLASWASILNYVPPIPLSENTKPVLYTAGSKDPNIPEGALELIVAEIAGPVTLKIFEDATHQLMLFNTEEYSDCVHTFCLENA</sequence>
<dbReference type="Proteomes" id="UP000439591">
    <property type="component" value="Unassembled WGS sequence"/>
</dbReference>